<dbReference type="VEuPathDB" id="FungiDB:P174DRAFT_415289"/>
<protein>
    <recommendedName>
        <fullName evidence="1">AB hydrolase-1 domain-containing protein</fullName>
    </recommendedName>
</protein>
<feature type="domain" description="AB hydrolase-1" evidence="1">
    <location>
        <begin position="37"/>
        <end position="217"/>
    </location>
</feature>
<accession>A0A2I1BT75</accession>
<dbReference type="AlphaFoldDB" id="A0A2I1BT75"/>
<dbReference type="InterPro" id="IPR000073">
    <property type="entry name" value="AB_hydrolase_1"/>
</dbReference>
<name>A0A2I1BT75_ASPN1</name>
<dbReference type="RefSeq" id="XP_024677193.1">
    <property type="nucleotide sequence ID" value="XM_024824421.1"/>
</dbReference>
<keyword evidence="3" id="KW-1185">Reference proteome</keyword>
<dbReference type="Proteomes" id="UP000234474">
    <property type="component" value="Unassembled WGS sequence"/>
</dbReference>
<dbReference type="InterPro" id="IPR029058">
    <property type="entry name" value="AB_hydrolase_fold"/>
</dbReference>
<dbReference type="OMA" id="FRIRDWG"/>
<sequence length="362" mass="40333">MTDNSPTLLYAGEHLDTVAGFPTLYTFSPANRDNPLIVFIPGGGHNARISYGGHPGSRREDFLAHWLNELGYGLLAISYPLQSQPDEIMAATAPEFRIRDWSLQAAEVTKMVIERHGLSPKVVLVAWSMGGRVVVPYTQAAKARGLTVELFVGLAAAPGLAGSRLTPPDIKMTSEGYAALDRMSKLFLDQVHKQNRLNSRVIIPDDVYLRGYYGRTPVGLLGFGLSYSPERGFVEDRYTSTEDADAYNFRQWPLISALHGDSILDGRHVLADKATWGFMQVQQLVSTLEGRGYRSLSPQRWEEVVKLAHSRPDNMCRQIHGNHFFFLGEQGARETAAAIFEQLREARIFRSKLDSLLCHDSP</sequence>
<dbReference type="GeneID" id="36531746"/>
<dbReference type="STRING" id="1392255.A0A2I1BT75"/>
<dbReference type="EMBL" id="MSZS01000013">
    <property type="protein sequence ID" value="PKX88598.1"/>
    <property type="molecule type" value="Genomic_DNA"/>
</dbReference>
<dbReference type="Gene3D" id="3.40.50.1820">
    <property type="entry name" value="alpha/beta hydrolase"/>
    <property type="match status" value="1"/>
</dbReference>
<reference evidence="3" key="1">
    <citation type="journal article" date="2018" name="Proc. Natl. Acad. Sci. U.S.A.">
        <title>Linking secondary metabolites to gene clusters through genome sequencing of six diverse Aspergillus species.</title>
        <authorList>
            <person name="Kaerboelling I."/>
            <person name="Vesth T.C."/>
            <person name="Frisvad J.C."/>
            <person name="Nybo J.L."/>
            <person name="Theobald S."/>
            <person name="Kuo A."/>
            <person name="Bowyer P."/>
            <person name="Matsuda Y."/>
            <person name="Mondo S."/>
            <person name="Lyhne E.K."/>
            <person name="Kogle M.E."/>
            <person name="Clum A."/>
            <person name="Lipzen A."/>
            <person name="Salamov A."/>
            <person name="Ngan C.Y."/>
            <person name="Daum C."/>
            <person name="Chiniquy J."/>
            <person name="Barry K."/>
            <person name="LaButti K."/>
            <person name="Haridas S."/>
            <person name="Simmons B.A."/>
            <person name="Magnuson J.K."/>
            <person name="Mortensen U.H."/>
            <person name="Larsen T.O."/>
            <person name="Grigoriev I.V."/>
            <person name="Baker S.E."/>
            <person name="Andersen M.R."/>
        </authorList>
    </citation>
    <scope>NUCLEOTIDE SEQUENCE [LARGE SCALE GENOMIC DNA]</scope>
    <source>
        <strain evidence="3">IBT 16806</strain>
    </source>
</reference>
<proteinExistence type="predicted"/>
<organism evidence="2 3">
    <name type="scientific">Aspergillus novofumigatus (strain IBT 16806)</name>
    <dbReference type="NCBI Taxonomy" id="1392255"/>
    <lineage>
        <taxon>Eukaryota</taxon>
        <taxon>Fungi</taxon>
        <taxon>Dikarya</taxon>
        <taxon>Ascomycota</taxon>
        <taxon>Pezizomycotina</taxon>
        <taxon>Eurotiomycetes</taxon>
        <taxon>Eurotiomycetidae</taxon>
        <taxon>Eurotiales</taxon>
        <taxon>Aspergillaceae</taxon>
        <taxon>Aspergillus</taxon>
        <taxon>Aspergillus subgen. Fumigati</taxon>
    </lineage>
</organism>
<comment type="caution">
    <text evidence="2">The sequence shown here is derived from an EMBL/GenBank/DDBJ whole genome shotgun (WGS) entry which is preliminary data.</text>
</comment>
<dbReference type="SUPFAM" id="SSF53474">
    <property type="entry name" value="alpha/beta-Hydrolases"/>
    <property type="match status" value="1"/>
</dbReference>
<evidence type="ECO:0000313" key="3">
    <source>
        <dbReference type="Proteomes" id="UP000234474"/>
    </source>
</evidence>
<gene>
    <name evidence="2" type="ORF">P174DRAFT_415289</name>
</gene>
<evidence type="ECO:0000313" key="2">
    <source>
        <dbReference type="EMBL" id="PKX88598.1"/>
    </source>
</evidence>
<dbReference type="OrthoDB" id="2891848at2759"/>
<evidence type="ECO:0000259" key="1">
    <source>
        <dbReference type="Pfam" id="PF12697"/>
    </source>
</evidence>
<dbReference type="Pfam" id="PF12697">
    <property type="entry name" value="Abhydrolase_6"/>
    <property type="match status" value="1"/>
</dbReference>